<feature type="transmembrane region" description="Helical" evidence="7">
    <location>
        <begin position="6"/>
        <end position="27"/>
    </location>
</feature>
<comment type="similarity">
    <text evidence="2 7">Belongs to the UPF0056 (MarC) family.</text>
</comment>
<comment type="caution">
    <text evidence="8">The sequence shown here is derived from an EMBL/GenBank/DDBJ whole genome shotgun (WGS) entry which is preliminary data.</text>
</comment>
<comment type="subcellular location">
    <subcellularLocation>
        <location evidence="1 7">Cell membrane</location>
        <topology evidence="1 7">Multi-pass membrane protein</topology>
    </subcellularLocation>
</comment>
<keyword evidence="9" id="KW-1185">Reference proteome</keyword>
<dbReference type="GO" id="GO:0005886">
    <property type="term" value="C:plasma membrane"/>
    <property type="evidence" value="ECO:0007669"/>
    <property type="project" value="UniProtKB-SubCell"/>
</dbReference>
<feature type="transmembrane region" description="Helical" evidence="7">
    <location>
        <begin position="74"/>
        <end position="92"/>
    </location>
</feature>
<feature type="transmembrane region" description="Helical" evidence="7">
    <location>
        <begin position="39"/>
        <end position="62"/>
    </location>
</feature>
<keyword evidence="6 7" id="KW-0472">Membrane</keyword>
<dbReference type="PANTHER" id="PTHR33508">
    <property type="entry name" value="UPF0056 MEMBRANE PROTEIN YHCE"/>
    <property type="match status" value="1"/>
</dbReference>
<keyword evidence="5 7" id="KW-1133">Transmembrane helix</keyword>
<protein>
    <recommendedName>
        <fullName evidence="7">UPF0056 membrane protein</fullName>
    </recommendedName>
</protein>
<proteinExistence type="inferred from homology"/>
<evidence type="ECO:0000256" key="2">
    <source>
        <dbReference type="ARBA" id="ARBA00009784"/>
    </source>
</evidence>
<evidence type="ECO:0000256" key="5">
    <source>
        <dbReference type="ARBA" id="ARBA00022989"/>
    </source>
</evidence>
<feature type="transmembrane region" description="Helical" evidence="7">
    <location>
        <begin position="184"/>
        <end position="209"/>
    </location>
</feature>
<keyword evidence="4 7" id="KW-0812">Transmembrane</keyword>
<accession>A0A0Q9Z928</accession>
<evidence type="ECO:0000256" key="3">
    <source>
        <dbReference type="ARBA" id="ARBA00022475"/>
    </source>
</evidence>
<feature type="transmembrane region" description="Helical" evidence="7">
    <location>
        <begin position="146"/>
        <end position="163"/>
    </location>
</feature>
<gene>
    <name evidence="8" type="ORF">APR42_07125</name>
</gene>
<evidence type="ECO:0000256" key="6">
    <source>
        <dbReference type="ARBA" id="ARBA00023136"/>
    </source>
</evidence>
<dbReference type="RefSeq" id="WP_057482208.1">
    <property type="nucleotide sequence ID" value="NZ_BMWR01000001.1"/>
</dbReference>
<evidence type="ECO:0000256" key="4">
    <source>
        <dbReference type="ARBA" id="ARBA00022692"/>
    </source>
</evidence>
<organism evidence="8 9">
    <name type="scientific">Salegentibacter mishustinae</name>
    <dbReference type="NCBI Taxonomy" id="270918"/>
    <lineage>
        <taxon>Bacteria</taxon>
        <taxon>Pseudomonadati</taxon>
        <taxon>Bacteroidota</taxon>
        <taxon>Flavobacteriia</taxon>
        <taxon>Flavobacteriales</taxon>
        <taxon>Flavobacteriaceae</taxon>
        <taxon>Salegentibacter</taxon>
    </lineage>
</organism>
<dbReference type="InterPro" id="IPR002771">
    <property type="entry name" value="Multi_antbiot-R_MarC"/>
</dbReference>
<keyword evidence="3" id="KW-1003">Cell membrane</keyword>
<dbReference type="AlphaFoldDB" id="A0A0Q9Z928"/>
<dbReference type="PANTHER" id="PTHR33508:SF1">
    <property type="entry name" value="UPF0056 MEMBRANE PROTEIN YHCE"/>
    <property type="match status" value="1"/>
</dbReference>
<dbReference type="OrthoDB" id="21094at2"/>
<evidence type="ECO:0000313" key="9">
    <source>
        <dbReference type="Proteomes" id="UP000051643"/>
    </source>
</evidence>
<dbReference type="Proteomes" id="UP000051643">
    <property type="component" value="Unassembled WGS sequence"/>
</dbReference>
<dbReference type="EMBL" id="LKTP01000023">
    <property type="protein sequence ID" value="KRG28537.1"/>
    <property type="molecule type" value="Genomic_DNA"/>
</dbReference>
<reference evidence="8" key="1">
    <citation type="submission" date="2015-10" db="EMBL/GenBank/DDBJ databases">
        <title>Draft genome sequence of Salegentibacter mishustinae KCTC 12263.</title>
        <authorList>
            <person name="Lin W."/>
            <person name="Zheng Q."/>
        </authorList>
    </citation>
    <scope>NUCLEOTIDE SEQUENCE [LARGE SCALE GENOMIC DNA]</scope>
    <source>
        <strain evidence="8">KCTC 12263</strain>
    </source>
</reference>
<dbReference type="Pfam" id="PF01914">
    <property type="entry name" value="MarC"/>
    <property type="match status" value="1"/>
</dbReference>
<evidence type="ECO:0000256" key="1">
    <source>
        <dbReference type="ARBA" id="ARBA00004651"/>
    </source>
</evidence>
<sequence>MELFIYVFAALFSVINPLGTVPIFVGLTQEYSASERSRTSLLTAVNIFVILLISFFTGRFILHFFGISIESLRIAGGLIIVTSGFALLTGSFSKHKGMEKERVKNDAFQRDSVSLTPLAIPMLAGPGSISLLIGMYEDYSIISEKIITIIAILGVCLATFLVLRSSHYIVKMLGASGINAISRIIGFIVIAIGIEYISSSIIIVLSNVFK</sequence>
<name>A0A0Q9Z928_9FLAO</name>
<evidence type="ECO:0000313" key="8">
    <source>
        <dbReference type="EMBL" id="KRG28537.1"/>
    </source>
</evidence>
<dbReference type="NCBIfam" id="TIGR00427">
    <property type="entry name" value="NAAT family transporter"/>
    <property type="match status" value="1"/>
</dbReference>
<evidence type="ECO:0000256" key="7">
    <source>
        <dbReference type="RuleBase" id="RU362048"/>
    </source>
</evidence>
<feature type="transmembrane region" description="Helical" evidence="7">
    <location>
        <begin position="113"/>
        <end position="134"/>
    </location>
</feature>